<dbReference type="PANTHER" id="PTHR45663">
    <property type="entry name" value="GEO12009P1"/>
    <property type="match status" value="1"/>
</dbReference>
<dbReference type="GO" id="GO:0005737">
    <property type="term" value="C:cytoplasm"/>
    <property type="evidence" value="ECO:0007669"/>
    <property type="project" value="TreeGrafter"/>
</dbReference>
<dbReference type="InterPro" id="IPR036249">
    <property type="entry name" value="Thioredoxin-like_sf"/>
</dbReference>
<dbReference type="InterPro" id="IPR013766">
    <property type="entry name" value="Thioredoxin_domain"/>
</dbReference>
<keyword evidence="4" id="KW-0812">Transmembrane</keyword>
<accession>A0A9X7AQS2</accession>
<dbReference type="Proteomes" id="UP000226106">
    <property type="component" value="Unassembled WGS sequence"/>
</dbReference>
<dbReference type="Pfam" id="PF00085">
    <property type="entry name" value="Thioredoxin"/>
    <property type="match status" value="1"/>
</dbReference>
<keyword evidence="4" id="KW-1133">Transmembrane helix</keyword>
<evidence type="ECO:0000256" key="4">
    <source>
        <dbReference type="SAM" id="Phobius"/>
    </source>
</evidence>
<keyword evidence="3" id="KW-0676">Redox-active center</keyword>
<name>A0A9X7AQS2_BACTU</name>
<dbReference type="GO" id="GO:0015035">
    <property type="term" value="F:protein-disulfide reductase activity"/>
    <property type="evidence" value="ECO:0007669"/>
    <property type="project" value="TreeGrafter"/>
</dbReference>
<dbReference type="AlphaFoldDB" id="A0A9X7AQS2"/>
<evidence type="ECO:0000256" key="2">
    <source>
        <dbReference type="ARBA" id="ARBA00023157"/>
    </source>
</evidence>
<dbReference type="EMBL" id="NVCO01000016">
    <property type="protein sequence ID" value="PFT49190.1"/>
    <property type="molecule type" value="Genomic_DNA"/>
</dbReference>
<dbReference type="Gene3D" id="3.40.30.10">
    <property type="entry name" value="Glutaredoxin"/>
    <property type="match status" value="1"/>
</dbReference>
<keyword evidence="2" id="KW-1015">Disulfide bond</keyword>
<gene>
    <name evidence="6" type="ORF">COK72_06485</name>
</gene>
<evidence type="ECO:0000313" key="7">
    <source>
        <dbReference type="Proteomes" id="UP000226106"/>
    </source>
</evidence>
<evidence type="ECO:0000259" key="5">
    <source>
        <dbReference type="PROSITE" id="PS51352"/>
    </source>
</evidence>
<dbReference type="SUPFAM" id="SSF52833">
    <property type="entry name" value="Thioredoxin-like"/>
    <property type="match status" value="1"/>
</dbReference>
<evidence type="ECO:0000313" key="6">
    <source>
        <dbReference type="EMBL" id="PFT49190.1"/>
    </source>
</evidence>
<reference evidence="6 7" key="1">
    <citation type="submission" date="2017-09" db="EMBL/GenBank/DDBJ databases">
        <title>Large-scale bioinformatics analysis of Bacillus genomes uncovers conserved roles of natural products in bacterial physiology.</title>
        <authorList>
            <consortium name="Agbiome Team Llc"/>
            <person name="Bleich R.M."/>
            <person name="Grubbs K.J."/>
            <person name="Santa Maria K.C."/>
            <person name="Allen S.E."/>
            <person name="Farag S."/>
            <person name="Shank E.A."/>
            <person name="Bowers A."/>
        </authorList>
    </citation>
    <scope>NUCLEOTIDE SEQUENCE [LARGE SCALE GENOMIC DNA]</scope>
    <source>
        <strain evidence="6 7">AFS065400</strain>
    </source>
</reference>
<protein>
    <submittedName>
        <fullName evidence="6">Thiol reductase thioredoxin</fullName>
    </submittedName>
</protein>
<proteinExistence type="inferred from homology"/>
<feature type="transmembrane region" description="Helical" evidence="4">
    <location>
        <begin position="6"/>
        <end position="23"/>
    </location>
</feature>
<keyword evidence="4" id="KW-0472">Membrane</keyword>
<dbReference type="CDD" id="cd02947">
    <property type="entry name" value="TRX_family"/>
    <property type="match status" value="1"/>
</dbReference>
<comment type="caution">
    <text evidence="6">The sequence shown here is derived from an EMBL/GenBank/DDBJ whole genome shotgun (WGS) entry which is preliminary data.</text>
</comment>
<organism evidence="6 7">
    <name type="scientific">Bacillus thuringiensis</name>
    <dbReference type="NCBI Taxonomy" id="1428"/>
    <lineage>
        <taxon>Bacteria</taxon>
        <taxon>Bacillati</taxon>
        <taxon>Bacillota</taxon>
        <taxon>Bacilli</taxon>
        <taxon>Bacillales</taxon>
        <taxon>Bacillaceae</taxon>
        <taxon>Bacillus</taxon>
        <taxon>Bacillus cereus group</taxon>
    </lineage>
</organism>
<sequence>MKKILIIGALIICAFVLLFLFISKKDHSVMEDYYKNQVSFEKLQADLLKQDEKIIYFYKPDCKYCKKVSPIVIPLAQEMKIPLEVMNIEKYPQSWETFEIQGTPTIIHYKNGKELDRILGAHDKSKFKEWFEKIQKVN</sequence>
<dbReference type="PANTHER" id="PTHR45663:SF11">
    <property type="entry name" value="GEO12009P1"/>
    <property type="match status" value="1"/>
</dbReference>
<dbReference type="PROSITE" id="PS51352">
    <property type="entry name" value="THIOREDOXIN_2"/>
    <property type="match status" value="1"/>
</dbReference>
<evidence type="ECO:0000256" key="3">
    <source>
        <dbReference type="ARBA" id="ARBA00023284"/>
    </source>
</evidence>
<evidence type="ECO:0000256" key="1">
    <source>
        <dbReference type="ARBA" id="ARBA00008987"/>
    </source>
</evidence>
<feature type="domain" description="Thioredoxin" evidence="5">
    <location>
        <begin position="18"/>
        <end position="136"/>
    </location>
</feature>
<dbReference type="RefSeq" id="WP_098640294.1">
    <property type="nucleotide sequence ID" value="NZ_NVCO01000016.1"/>
</dbReference>
<comment type="similarity">
    <text evidence="1">Belongs to the thioredoxin family.</text>
</comment>